<proteinExistence type="predicted"/>
<name>A0A317Z7R1_STAPS</name>
<feature type="non-terminal residue" evidence="2">
    <location>
        <position position="1"/>
    </location>
</feature>
<comment type="caution">
    <text evidence="2">The sequence shown here is derived from an EMBL/GenBank/DDBJ whole genome shotgun (WGS) entry which is preliminary data.</text>
</comment>
<evidence type="ECO:0000313" key="3">
    <source>
        <dbReference type="Proteomes" id="UP000246351"/>
    </source>
</evidence>
<keyword evidence="1" id="KW-1133">Transmembrane helix</keyword>
<dbReference type="EMBL" id="QEIV01000824">
    <property type="protein sequence ID" value="PWZ98270.1"/>
    <property type="molecule type" value="Genomic_DNA"/>
</dbReference>
<dbReference type="AlphaFoldDB" id="A0A317Z7R1"/>
<evidence type="ECO:0000313" key="2">
    <source>
        <dbReference type="EMBL" id="PWZ98270.1"/>
    </source>
</evidence>
<feature type="transmembrane region" description="Helical" evidence="1">
    <location>
        <begin position="59"/>
        <end position="76"/>
    </location>
</feature>
<reference evidence="2 3" key="1">
    <citation type="journal article" date="2018" name="Vet. Microbiol.">
        <title>Clonal diversity and geographic distribution of methicillin-resistant Staphylococcus pseudintermedius from Australian animals: Discovery of novel sequence types.</title>
        <authorList>
            <person name="Worthing K.A."/>
            <person name="Abraham S."/>
            <person name="Coombs G.W."/>
            <person name="Pang S."/>
            <person name="Saputra S."/>
            <person name="Jordan D."/>
            <person name="Trott D.J."/>
            <person name="Norris J.M."/>
        </authorList>
    </citation>
    <scope>NUCLEOTIDE SEQUENCE [LARGE SCALE GENOMIC DNA]</scope>
    <source>
        <strain evidence="2 3">ST71 3</strain>
    </source>
</reference>
<evidence type="ECO:0000256" key="1">
    <source>
        <dbReference type="SAM" id="Phobius"/>
    </source>
</evidence>
<keyword evidence="1" id="KW-0812">Transmembrane</keyword>
<keyword evidence="1" id="KW-0472">Membrane</keyword>
<sequence length="92" mass="10556">VIKSDNIIIVIFICFWILMTLVIQGWVIPPPKNNLSTYEVLEYYTQIKGYFGSDHVSKYIIYIVGLLIPLNVFFKLKNDNNNIGNTVALLFG</sequence>
<protein>
    <submittedName>
        <fullName evidence="2">Uncharacterized protein</fullName>
    </submittedName>
</protein>
<gene>
    <name evidence="2" type="ORF">DD924_09025</name>
</gene>
<organism evidence="2 3">
    <name type="scientific">Staphylococcus pseudintermedius</name>
    <dbReference type="NCBI Taxonomy" id="283734"/>
    <lineage>
        <taxon>Bacteria</taxon>
        <taxon>Bacillati</taxon>
        <taxon>Bacillota</taxon>
        <taxon>Bacilli</taxon>
        <taxon>Bacillales</taxon>
        <taxon>Staphylococcaceae</taxon>
        <taxon>Staphylococcus</taxon>
        <taxon>Staphylococcus intermedius group</taxon>
    </lineage>
</organism>
<accession>A0A317Z7R1</accession>
<feature type="transmembrane region" description="Helical" evidence="1">
    <location>
        <begin position="7"/>
        <end position="28"/>
    </location>
</feature>
<dbReference type="Proteomes" id="UP000246351">
    <property type="component" value="Unassembled WGS sequence"/>
</dbReference>